<name>A0A7I4Z2Z9_HAECO</name>
<feature type="region of interest" description="Disordered" evidence="2">
    <location>
        <begin position="348"/>
        <end position="385"/>
    </location>
</feature>
<evidence type="ECO:0000256" key="1">
    <source>
        <dbReference type="ARBA" id="ARBA00023054"/>
    </source>
</evidence>
<feature type="compositionally biased region" description="Polar residues" evidence="2">
    <location>
        <begin position="35"/>
        <end position="46"/>
    </location>
</feature>
<feature type="compositionally biased region" description="Polar residues" evidence="2">
    <location>
        <begin position="531"/>
        <end position="544"/>
    </location>
</feature>
<dbReference type="PANTHER" id="PTHR13103:SF2">
    <property type="entry name" value="IQCJ-SCHIP1 READTHROUGH TRANSCRIPT PROTEIN-RELATED"/>
    <property type="match status" value="1"/>
</dbReference>
<accession>A0A7I4Z2Z9</accession>
<feature type="compositionally biased region" description="Polar residues" evidence="2">
    <location>
        <begin position="195"/>
        <end position="210"/>
    </location>
</feature>
<keyword evidence="4" id="KW-1185">Reference proteome</keyword>
<dbReference type="Proteomes" id="UP000025227">
    <property type="component" value="Unplaced"/>
</dbReference>
<evidence type="ECO:0000256" key="2">
    <source>
        <dbReference type="SAM" id="MobiDB-lite"/>
    </source>
</evidence>
<evidence type="ECO:0000313" key="5">
    <source>
        <dbReference type="WBParaSite" id="HCON_00167640-00001"/>
    </source>
</evidence>
<evidence type="ECO:0000313" key="4">
    <source>
        <dbReference type="Proteomes" id="UP000025227"/>
    </source>
</evidence>
<feature type="domain" description="Schwannomin interacting protein 1 C-terminal" evidence="3">
    <location>
        <begin position="297"/>
        <end position="502"/>
    </location>
</feature>
<sequence>MLARQPAELPLSPMEGPSFGCATAVSGLLVSSTTPTTQAITSSSLTPEARDDSGVSTMESVCSKEFDPNMTTARTSVQTLSDILLSEHNNNYAGSVDVVKLLRLRSVDDEQSQQSNSSSLESLSSLENHQGSQDLDGDGGSGSTSCSEDSFEMSSTCSVRDTDVSPEELSPRKEASHAQQQTATSSNRESRETTCESFSSADSEPNNSTASAKTLLYDKESSLRYSNLLLFRQPPSSISMDSFMLKNTNMTAIRESINLELQNLDTGLPNLDFAKLEEHLTNAAREREEQDRKLLGEEVRRRLALQADSWKGASPAVSTRPHRSNLALRLQTAMNLQVCYMNELAESASESEVSESDEEFMLPKSRSVPNLEETSRPGSSKEDPYLRKLRDRAIHEQHLDPFERQTLLHAETTTVLLNAKKAAQTALARYRSTKSKASGVPRQARQYLRKMSMDEVLRIKETMEQAIYRKNLELVQLLIERDSLHMEHDSLLVDIDDFTEHETECSALDFPHLLGMMDGLIAPPVIKEDPNTLTPNTGLVSPSRNGPPTPAPTPTTPTKAFVAQLPKSLSRFVLFRR</sequence>
<protein>
    <submittedName>
        <fullName evidence="5">SCHIP-1 domain-containing protein</fullName>
    </submittedName>
</protein>
<dbReference type="InterPro" id="IPR015649">
    <property type="entry name" value="SCHIP_1_C"/>
</dbReference>
<evidence type="ECO:0000259" key="3">
    <source>
        <dbReference type="Pfam" id="PF10148"/>
    </source>
</evidence>
<feature type="compositionally biased region" description="Polar residues" evidence="2">
    <location>
        <begin position="177"/>
        <end position="187"/>
    </location>
</feature>
<dbReference type="InterPro" id="IPR039045">
    <property type="entry name" value="SCHIP_1"/>
</dbReference>
<feature type="compositionally biased region" description="Low complexity" evidence="2">
    <location>
        <begin position="112"/>
        <end position="134"/>
    </location>
</feature>
<dbReference type="GO" id="GO:0035332">
    <property type="term" value="P:positive regulation of hippo signaling"/>
    <property type="evidence" value="ECO:0007669"/>
    <property type="project" value="TreeGrafter"/>
</dbReference>
<dbReference type="AlphaFoldDB" id="A0A7I4Z2Z9"/>
<dbReference type="Pfam" id="PF10148">
    <property type="entry name" value="SCHIP-1_C"/>
    <property type="match status" value="1"/>
</dbReference>
<dbReference type="WBParaSite" id="HCON_00167640-00001">
    <property type="protein sequence ID" value="HCON_00167640-00001"/>
    <property type="gene ID" value="HCON_00167640"/>
</dbReference>
<reference evidence="5" key="1">
    <citation type="submission" date="2020-12" db="UniProtKB">
        <authorList>
            <consortium name="WormBaseParasite"/>
        </authorList>
    </citation>
    <scope>IDENTIFICATION</scope>
    <source>
        <strain evidence="5">MHco3</strain>
    </source>
</reference>
<feature type="compositionally biased region" description="Basic and acidic residues" evidence="2">
    <location>
        <begin position="373"/>
        <end position="385"/>
    </location>
</feature>
<keyword evidence="1" id="KW-0175">Coiled coil</keyword>
<feature type="region of interest" description="Disordered" evidence="2">
    <location>
        <begin position="527"/>
        <end position="558"/>
    </location>
</feature>
<dbReference type="PANTHER" id="PTHR13103">
    <property type="entry name" value="SCHWANNOMIN INTERACTING PROTEIN 1"/>
    <property type="match status" value="1"/>
</dbReference>
<feature type="region of interest" description="Disordered" evidence="2">
    <location>
        <begin position="109"/>
        <end position="210"/>
    </location>
</feature>
<dbReference type="GO" id="GO:0030054">
    <property type="term" value="C:cell junction"/>
    <property type="evidence" value="ECO:0007669"/>
    <property type="project" value="TreeGrafter"/>
</dbReference>
<organism evidence="4 5">
    <name type="scientific">Haemonchus contortus</name>
    <name type="common">Barber pole worm</name>
    <dbReference type="NCBI Taxonomy" id="6289"/>
    <lineage>
        <taxon>Eukaryota</taxon>
        <taxon>Metazoa</taxon>
        <taxon>Ecdysozoa</taxon>
        <taxon>Nematoda</taxon>
        <taxon>Chromadorea</taxon>
        <taxon>Rhabditida</taxon>
        <taxon>Rhabditina</taxon>
        <taxon>Rhabditomorpha</taxon>
        <taxon>Strongyloidea</taxon>
        <taxon>Trichostrongylidae</taxon>
        <taxon>Haemonchus</taxon>
    </lineage>
</organism>
<feature type="region of interest" description="Disordered" evidence="2">
    <location>
        <begin position="35"/>
        <end position="57"/>
    </location>
</feature>
<feature type="compositionally biased region" description="Pro residues" evidence="2">
    <location>
        <begin position="545"/>
        <end position="555"/>
    </location>
</feature>
<dbReference type="GO" id="GO:0005886">
    <property type="term" value="C:plasma membrane"/>
    <property type="evidence" value="ECO:0007669"/>
    <property type="project" value="TreeGrafter"/>
</dbReference>
<dbReference type="OrthoDB" id="6260144at2759"/>
<dbReference type="OMA" id="NCAAKER"/>
<proteinExistence type="predicted"/>